<sequence length="458" mass="52157">MFQVICLCVKIQPVHTNFGQALENLGQKEKALAQYKCSLELESKQQDLVLKVDSEAPLDVGRARYWCERAEELFPHHPTVFRLKEHLLTADGEEDAAELEALIASELTARPADVSLRVRLLRLYLDTERLTDAYNHAIEVENCAVPGFRDKLQWYDCLIDVFEVKNGDKCDWEFHLHYVAVLERAACLSLQEHHGGGSRGIADCVQALFSFDKALHQASNQTTPPSERELYKEFLKHVRGQLCLHLATLVLKKAKKERGNWREACRVSSPLLLLALSAPVDLQSTWLLQATETRKKTVDLWAKEAAFRNSQAGHVLLSMVFERKTQFLDRVTQFCSGNWRERVFQRIFTTRDHQQGMSNSHFVNFQGFAEPPLRLPTAIELLPHDEKSQKLYPGSLHHLVWLGLQDVTNSNKKYTSLKPGPDFKCQVFESLQLTCNNLNSAGAESLNKLDIDAFLYAA</sequence>
<comment type="caution">
    <text evidence="1">The sequence shown here is derived from an EMBL/GenBank/DDBJ whole genome shotgun (WGS) entry which is preliminary data.</text>
</comment>
<dbReference type="InterPro" id="IPR011990">
    <property type="entry name" value="TPR-like_helical_dom_sf"/>
</dbReference>
<reference evidence="1" key="1">
    <citation type="journal article" date="2023" name="IScience">
        <title>Live-bearing cockroach genome reveals convergent evolutionary mechanisms linked to viviparity in insects and beyond.</title>
        <authorList>
            <person name="Fouks B."/>
            <person name="Harrison M.C."/>
            <person name="Mikhailova A.A."/>
            <person name="Marchal E."/>
            <person name="English S."/>
            <person name="Carruthers M."/>
            <person name="Jennings E.C."/>
            <person name="Chiamaka E.L."/>
            <person name="Frigard R.A."/>
            <person name="Pippel M."/>
            <person name="Attardo G.M."/>
            <person name="Benoit J.B."/>
            <person name="Bornberg-Bauer E."/>
            <person name="Tobe S.S."/>
        </authorList>
    </citation>
    <scope>NUCLEOTIDE SEQUENCE</scope>
    <source>
        <strain evidence="1">Stay&amp;Tobe</strain>
    </source>
</reference>
<accession>A0AAD8AGP0</accession>
<evidence type="ECO:0000313" key="1">
    <source>
        <dbReference type="EMBL" id="KAJ9598699.1"/>
    </source>
</evidence>
<dbReference type="Proteomes" id="UP001233999">
    <property type="component" value="Unassembled WGS sequence"/>
</dbReference>
<feature type="non-terminal residue" evidence="1">
    <location>
        <position position="1"/>
    </location>
</feature>
<dbReference type="SUPFAM" id="SSF48452">
    <property type="entry name" value="TPR-like"/>
    <property type="match status" value="1"/>
</dbReference>
<protein>
    <submittedName>
        <fullName evidence="1">Uncharacterized protein</fullName>
    </submittedName>
</protein>
<dbReference type="Gene3D" id="1.25.40.10">
    <property type="entry name" value="Tetratricopeptide repeat domain"/>
    <property type="match status" value="1"/>
</dbReference>
<organism evidence="1 2">
    <name type="scientific">Diploptera punctata</name>
    <name type="common">Pacific beetle cockroach</name>
    <dbReference type="NCBI Taxonomy" id="6984"/>
    <lineage>
        <taxon>Eukaryota</taxon>
        <taxon>Metazoa</taxon>
        <taxon>Ecdysozoa</taxon>
        <taxon>Arthropoda</taxon>
        <taxon>Hexapoda</taxon>
        <taxon>Insecta</taxon>
        <taxon>Pterygota</taxon>
        <taxon>Neoptera</taxon>
        <taxon>Polyneoptera</taxon>
        <taxon>Dictyoptera</taxon>
        <taxon>Blattodea</taxon>
        <taxon>Blaberoidea</taxon>
        <taxon>Blaberidae</taxon>
        <taxon>Diplopterinae</taxon>
        <taxon>Diploptera</taxon>
    </lineage>
</organism>
<dbReference type="AlphaFoldDB" id="A0AAD8AGP0"/>
<reference evidence="1" key="2">
    <citation type="submission" date="2023-05" db="EMBL/GenBank/DDBJ databases">
        <authorList>
            <person name="Fouks B."/>
        </authorList>
    </citation>
    <scope>NUCLEOTIDE SEQUENCE</scope>
    <source>
        <strain evidence="1">Stay&amp;Tobe</strain>
        <tissue evidence="1">Testes</tissue>
    </source>
</reference>
<name>A0AAD8AGP0_DIPPU</name>
<dbReference type="EMBL" id="JASPKZ010001195">
    <property type="protein sequence ID" value="KAJ9598699.1"/>
    <property type="molecule type" value="Genomic_DNA"/>
</dbReference>
<evidence type="ECO:0000313" key="2">
    <source>
        <dbReference type="Proteomes" id="UP001233999"/>
    </source>
</evidence>
<keyword evidence="2" id="KW-1185">Reference proteome</keyword>
<proteinExistence type="predicted"/>
<gene>
    <name evidence="1" type="ORF">L9F63_010609</name>
</gene>